<dbReference type="AlphaFoldDB" id="A0A158QLS9"/>
<proteinExistence type="predicted"/>
<protein>
    <submittedName>
        <fullName evidence="3">Ribosomal_L28e domain-containing protein</fullName>
    </submittedName>
</protein>
<reference evidence="1 2" key="2">
    <citation type="submission" date="2018-11" db="EMBL/GenBank/DDBJ databases">
        <authorList>
            <consortium name="Pathogen Informatics"/>
        </authorList>
    </citation>
    <scope>NUCLEOTIDE SEQUENCE [LARGE SCALE GENOMIC DNA]</scope>
    <source>
        <strain evidence="1 2">MHpl1</strain>
    </source>
</reference>
<evidence type="ECO:0000313" key="3">
    <source>
        <dbReference type="WBParaSite" id="HPLM_0000700401-mRNA-1"/>
    </source>
</evidence>
<dbReference type="Proteomes" id="UP000268014">
    <property type="component" value="Unassembled WGS sequence"/>
</dbReference>
<name>A0A158QLS9_HAEPC</name>
<dbReference type="WBParaSite" id="HPLM_0000700401-mRNA-1">
    <property type="protein sequence ID" value="HPLM_0000700401-mRNA-1"/>
    <property type="gene ID" value="HPLM_0000700401"/>
</dbReference>
<reference evidence="3" key="1">
    <citation type="submission" date="2016-04" db="UniProtKB">
        <authorList>
            <consortium name="WormBaseParasite"/>
        </authorList>
    </citation>
    <scope>IDENTIFICATION</scope>
</reference>
<evidence type="ECO:0000313" key="2">
    <source>
        <dbReference type="Proteomes" id="UP000268014"/>
    </source>
</evidence>
<gene>
    <name evidence="1" type="ORF">HPLM_LOCUS6996</name>
</gene>
<organism evidence="3">
    <name type="scientific">Haemonchus placei</name>
    <name type="common">Barber's pole worm</name>
    <dbReference type="NCBI Taxonomy" id="6290"/>
    <lineage>
        <taxon>Eukaryota</taxon>
        <taxon>Metazoa</taxon>
        <taxon>Ecdysozoa</taxon>
        <taxon>Nematoda</taxon>
        <taxon>Chromadorea</taxon>
        <taxon>Rhabditida</taxon>
        <taxon>Rhabditina</taxon>
        <taxon>Rhabditomorpha</taxon>
        <taxon>Strongyloidea</taxon>
        <taxon>Trichostrongylidae</taxon>
        <taxon>Haemonchus</taxon>
    </lineage>
</organism>
<evidence type="ECO:0000313" key="1">
    <source>
        <dbReference type="EMBL" id="VDO30627.1"/>
    </source>
</evidence>
<accession>A0A158QLS9</accession>
<keyword evidence="2" id="KW-1185">Reference proteome</keyword>
<dbReference type="OrthoDB" id="10661792at2759"/>
<sequence length="34" mass="3795">MAAAQLRHYNNNLKGHSASVKSIWIPKSNDTEGR</sequence>
<dbReference type="EMBL" id="UZAF01016583">
    <property type="protein sequence ID" value="VDO30627.1"/>
    <property type="molecule type" value="Genomic_DNA"/>
</dbReference>